<accession>A0AAD7NYG8</accession>
<gene>
    <name evidence="2" type="ORF">DFH07DRAFT_765060</name>
</gene>
<feature type="chain" id="PRO_5042099664" evidence="1">
    <location>
        <begin position="24"/>
        <end position="189"/>
    </location>
</feature>
<name>A0AAD7NYG8_9AGAR</name>
<feature type="signal peptide" evidence="1">
    <location>
        <begin position="1"/>
        <end position="23"/>
    </location>
</feature>
<dbReference type="Proteomes" id="UP001215280">
    <property type="component" value="Unassembled WGS sequence"/>
</dbReference>
<evidence type="ECO:0000256" key="1">
    <source>
        <dbReference type="SAM" id="SignalP"/>
    </source>
</evidence>
<dbReference type="EMBL" id="JARJLG010000005">
    <property type="protein sequence ID" value="KAJ7780519.1"/>
    <property type="molecule type" value="Genomic_DNA"/>
</dbReference>
<evidence type="ECO:0000313" key="3">
    <source>
        <dbReference type="Proteomes" id="UP001215280"/>
    </source>
</evidence>
<sequence>MASIVGTPLDSLTLCLLAGSTASKMCGSHNRRVRRGSRACEQMRTNFQVLTVSIRGDNGYYVGLLMVEGVPGVPRWPSSIGLMATAATFPKRKLPGPCCNILGAHHMSRKWIISPSSQGRGCICLREHFLAPDIGLLMQIVTRGPFPTITTFPSSLSIPGRELEPFKKLAYFLTRLEGLLGSVLMRSEI</sequence>
<comment type="caution">
    <text evidence="2">The sequence shown here is derived from an EMBL/GenBank/DDBJ whole genome shotgun (WGS) entry which is preliminary data.</text>
</comment>
<evidence type="ECO:0000313" key="2">
    <source>
        <dbReference type="EMBL" id="KAJ7780519.1"/>
    </source>
</evidence>
<protein>
    <submittedName>
        <fullName evidence="2">Uncharacterized protein</fullName>
    </submittedName>
</protein>
<keyword evidence="3" id="KW-1185">Reference proteome</keyword>
<proteinExistence type="predicted"/>
<keyword evidence="1" id="KW-0732">Signal</keyword>
<dbReference type="AlphaFoldDB" id="A0AAD7NYG8"/>
<organism evidence="2 3">
    <name type="scientific">Mycena maculata</name>
    <dbReference type="NCBI Taxonomy" id="230809"/>
    <lineage>
        <taxon>Eukaryota</taxon>
        <taxon>Fungi</taxon>
        <taxon>Dikarya</taxon>
        <taxon>Basidiomycota</taxon>
        <taxon>Agaricomycotina</taxon>
        <taxon>Agaricomycetes</taxon>
        <taxon>Agaricomycetidae</taxon>
        <taxon>Agaricales</taxon>
        <taxon>Marasmiineae</taxon>
        <taxon>Mycenaceae</taxon>
        <taxon>Mycena</taxon>
    </lineage>
</organism>
<reference evidence="2" key="1">
    <citation type="submission" date="2023-03" db="EMBL/GenBank/DDBJ databases">
        <title>Massive genome expansion in bonnet fungi (Mycena s.s.) driven by repeated elements and novel gene families across ecological guilds.</title>
        <authorList>
            <consortium name="Lawrence Berkeley National Laboratory"/>
            <person name="Harder C.B."/>
            <person name="Miyauchi S."/>
            <person name="Viragh M."/>
            <person name="Kuo A."/>
            <person name="Thoen E."/>
            <person name="Andreopoulos B."/>
            <person name="Lu D."/>
            <person name="Skrede I."/>
            <person name="Drula E."/>
            <person name="Henrissat B."/>
            <person name="Morin E."/>
            <person name="Kohler A."/>
            <person name="Barry K."/>
            <person name="LaButti K."/>
            <person name="Morin E."/>
            <person name="Salamov A."/>
            <person name="Lipzen A."/>
            <person name="Mereny Z."/>
            <person name="Hegedus B."/>
            <person name="Baldrian P."/>
            <person name="Stursova M."/>
            <person name="Weitz H."/>
            <person name="Taylor A."/>
            <person name="Grigoriev I.V."/>
            <person name="Nagy L.G."/>
            <person name="Martin F."/>
            <person name="Kauserud H."/>
        </authorList>
    </citation>
    <scope>NUCLEOTIDE SEQUENCE</scope>
    <source>
        <strain evidence="2">CBHHK188m</strain>
    </source>
</reference>